<dbReference type="Gene3D" id="2.60.120.650">
    <property type="entry name" value="Cupin"/>
    <property type="match status" value="1"/>
</dbReference>
<dbReference type="EMBL" id="PPHD01009047">
    <property type="protein sequence ID" value="POI31292.1"/>
    <property type="molecule type" value="Genomic_DNA"/>
</dbReference>
<keyword evidence="3" id="KW-1185">Reference proteome</keyword>
<accession>A0A2P4T4P2</accession>
<comment type="caution">
    <text evidence="2">The sequence shown here is derived from an EMBL/GenBank/DDBJ whole genome shotgun (WGS) entry which is preliminary data.</text>
</comment>
<gene>
    <name evidence="2" type="ORF">CIB84_004957</name>
</gene>
<feature type="region of interest" description="Disordered" evidence="1">
    <location>
        <begin position="226"/>
        <end position="266"/>
    </location>
</feature>
<organism evidence="2 3">
    <name type="scientific">Bambusicola thoracicus</name>
    <name type="common">Chinese bamboo-partridge</name>
    <name type="synonym">Perdix thoracica</name>
    <dbReference type="NCBI Taxonomy" id="9083"/>
    <lineage>
        <taxon>Eukaryota</taxon>
        <taxon>Metazoa</taxon>
        <taxon>Chordata</taxon>
        <taxon>Craniata</taxon>
        <taxon>Vertebrata</taxon>
        <taxon>Euteleostomi</taxon>
        <taxon>Archelosauria</taxon>
        <taxon>Archosauria</taxon>
        <taxon>Dinosauria</taxon>
        <taxon>Saurischia</taxon>
        <taxon>Theropoda</taxon>
        <taxon>Coelurosauria</taxon>
        <taxon>Aves</taxon>
        <taxon>Neognathae</taxon>
        <taxon>Galloanserae</taxon>
        <taxon>Galliformes</taxon>
        <taxon>Phasianidae</taxon>
        <taxon>Perdicinae</taxon>
        <taxon>Bambusicola</taxon>
    </lineage>
</organism>
<proteinExistence type="predicted"/>
<evidence type="ECO:0000313" key="3">
    <source>
        <dbReference type="Proteomes" id="UP000237246"/>
    </source>
</evidence>
<feature type="compositionally biased region" description="Basic and acidic residues" evidence="1">
    <location>
        <begin position="115"/>
        <end position="125"/>
    </location>
</feature>
<dbReference type="AlphaFoldDB" id="A0A2P4T4P2"/>
<dbReference type="OrthoDB" id="9547406at2759"/>
<protein>
    <submittedName>
        <fullName evidence="2">Uncharacterized protein</fullName>
    </submittedName>
</protein>
<feature type="region of interest" description="Disordered" evidence="1">
    <location>
        <begin position="78"/>
        <end position="142"/>
    </location>
</feature>
<reference evidence="2 3" key="1">
    <citation type="submission" date="2018-01" db="EMBL/GenBank/DDBJ databases">
        <title>Comparison of the Chinese Bamboo Partridge and Red Junglefowl genome sequences highlights the importance of demography in genome evolution.</title>
        <authorList>
            <person name="Tiley G.P."/>
            <person name="Kimball R.T."/>
            <person name="Braun E.L."/>
            <person name="Burleigh J.G."/>
        </authorList>
    </citation>
    <scope>NUCLEOTIDE SEQUENCE [LARGE SCALE GENOMIC DNA]</scope>
    <source>
        <strain evidence="2">RTK389</strain>
        <tissue evidence="2">Blood</tissue>
    </source>
</reference>
<sequence>CTCRKDMVTISMDVFVRKFQPDRYQLWKQGKDLYTIDHTKPTPESTPEVKMWLQRRKKIRKLSKRLYSDSNISYNSFQHNRSRSKKLKTPGDKRQSAMATGAEIKETEATTDGFKVNEKPEEKVRPLNTEVPSGEEESSSRMQLDQHLLDNVKVSGSILSDSFSCPVPLQMEPKADEDKEDSRDSLIIFEDPGACVPTSSSCKKEESLKTQHKSKSSIPYLKCQEHNSEAESPAKKVNVSTEDDVSDLESGSSVGHGKVPVVKRNEDDDMETSNVCEANFHHYINIFLI</sequence>
<evidence type="ECO:0000313" key="2">
    <source>
        <dbReference type="EMBL" id="POI31292.1"/>
    </source>
</evidence>
<feature type="non-terminal residue" evidence="2">
    <location>
        <position position="1"/>
    </location>
</feature>
<name>A0A2P4T4P2_BAMTH</name>
<evidence type="ECO:0000256" key="1">
    <source>
        <dbReference type="SAM" id="MobiDB-lite"/>
    </source>
</evidence>
<dbReference type="Proteomes" id="UP000237246">
    <property type="component" value="Unassembled WGS sequence"/>
</dbReference>